<dbReference type="RefSeq" id="WP_157389013.1">
    <property type="nucleotide sequence ID" value="NZ_WRPP01000003.1"/>
</dbReference>
<accession>A0A7K1UYV1</accession>
<keyword evidence="2" id="KW-1185">Reference proteome</keyword>
<comment type="caution">
    <text evidence="1">The sequence shown here is derived from an EMBL/GenBank/DDBJ whole genome shotgun (WGS) entry which is preliminary data.</text>
</comment>
<dbReference type="Proteomes" id="UP000466794">
    <property type="component" value="Unassembled WGS sequence"/>
</dbReference>
<protein>
    <submittedName>
        <fullName evidence="1">Uncharacterized protein</fullName>
    </submittedName>
</protein>
<evidence type="ECO:0000313" key="1">
    <source>
        <dbReference type="EMBL" id="MVU79482.1"/>
    </source>
</evidence>
<gene>
    <name evidence="1" type="ORF">GPX89_19815</name>
</gene>
<evidence type="ECO:0000313" key="2">
    <source>
        <dbReference type="Proteomes" id="UP000466794"/>
    </source>
</evidence>
<name>A0A7K1UYV1_9NOCA</name>
<dbReference type="AlphaFoldDB" id="A0A7K1UYV1"/>
<proteinExistence type="predicted"/>
<organism evidence="1 2">
    <name type="scientific">Nocardia terrae</name>
    <dbReference type="NCBI Taxonomy" id="2675851"/>
    <lineage>
        <taxon>Bacteria</taxon>
        <taxon>Bacillati</taxon>
        <taxon>Actinomycetota</taxon>
        <taxon>Actinomycetes</taxon>
        <taxon>Mycobacteriales</taxon>
        <taxon>Nocardiaceae</taxon>
        <taxon>Nocardia</taxon>
    </lineage>
</organism>
<reference evidence="1 2" key="1">
    <citation type="submission" date="2019-12" db="EMBL/GenBank/DDBJ databases">
        <title>Nocardia sp. nov. ET3-3 isolated from soil.</title>
        <authorList>
            <person name="Kanchanasin P."/>
            <person name="Tanasupawat S."/>
            <person name="Yuki M."/>
            <person name="Kudo T."/>
        </authorList>
    </citation>
    <scope>NUCLEOTIDE SEQUENCE [LARGE SCALE GENOMIC DNA]</scope>
    <source>
        <strain evidence="1 2">ET3-3</strain>
    </source>
</reference>
<sequence length="141" mass="16631">MSTVSSGGDELMHREHEDLMRSEFHDRTTLAWQADRPGISDAEQASLHGQVADYDQRWSGGPHADDWQYLSNALRDWQTRPDEMDSYLAVLDYQRRAFGRPEGVDETQWQSLVQAHNIAHEDRIRQRYQHPERDLGLERWR</sequence>
<dbReference type="EMBL" id="WRPP01000003">
    <property type="protein sequence ID" value="MVU79482.1"/>
    <property type="molecule type" value="Genomic_DNA"/>
</dbReference>